<name>A0AAW1NZX7_9CHLO</name>
<evidence type="ECO:0000313" key="1">
    <source>
        <dbReference type="EMBL" id="KAK9798937.1"/>
    </source>
</evidence>
<sequence length="101" mass="10849">MVELQGEIASRPGISEADLQVGTLAMSSTSKGVIELTIGYHQLAGKLVPLKKPLAVLEKVPAKRAGDTSHLAYQVIGLVQQKCLFKSRPRALIRKPDGSRS</sequence>
<gene>
    <name evidence="1" type="ORF">WJX73_004325</name>
</gene>
<dbReference type="PANTHER" id="PTHR47475">
    <property type="entry name" value="CHROMOSOME TRANSMISSION FIDELITY PROTEIN 8"/>
    <property type="match status" value="1"/>
</dbReference>
<proteinExistence type="predicted"/>
<dbReference type="InterPro" id="IPR018607">
    <property type="entry name" value="Ctf8"/>
</dbReference>
<protein>
    <submittedName>
        <fullName evidence="1">Uncharacterized protein</fullName>
    </submittedName>
</protein>
<accession>A0AAW1NZX7</accession>
<dbReference type="Proteomes" id="UP001465755">
    <property type="component" value="Unassembled WGS sequence"/>
</dbReference>
<keyword evidence="2" id="KW-1185">Reference proteome</keyword>
<evidence type="ECO:0000313" key="2">
    <source>
        <dbReference type="Proteomes" id="UP001465755"/>
    </source>
</evidence>
<dbReference type="Pfam" id="PF09696">
    <property type="entry name" value="Ctf8"/>
    <property type="match status" value="1"/>
</dbReference>
<dbReference type="PANTHER" id="PTHR47475:SF2">
    <property type="entry name" value="CHROMOSOME TRANSMISSION FIDELITY PROTEIN 8"/>
    <property type="match status" value="1"/>
</dbReference>
<dbReference type="GO" id="GO:0007064">
    <property type="term" value="P:mitotic sister chromatid cohesion"/>
    <property type="evidence" value="ECO:0007669"/>
    <property type="project" value="InterPro"/>
</dbReference>
<comment type="caution">
    <text evidence="1">The sequence shown here is derived from an EMBL/GenBank/DDBJ whole genome shotgun (WGS) entry which is preliminary data.</text>
</comment>
<dbReference type="EMBL" id="JALJOQ010000094">
    <property type="protein sequence ID" value="KAK9798937.1"/>
    <property type="molecule type" value="Genomic_DNA"/>
</dbReference>
<dbReference type="GO" id="GO:0031390">
    <property type="term" value="C:Ctf18 RFC-like complex"/>
    <property type="evidence" value="ECO:0007669"/>
    <property type="project" value="InterPro"/>
</dbReference>
<reference evidence="1 2" key="1">
    <citation type="journal article" date="2024" name="Nat. Commun.">
        <title>Phylogenomics reveals the evolutionary origins of lichenization in chlorophyte algae.</title>
        <authorList>
            <person name="Puginier C."/>
            <person name="Libourel C."/>
            <person name="Otte J."/>
            <person name="Skaloud P."/>
            <person name="Haon M."/>
            <person name="Grisel S."/>
            <person name="Petersen M."/>
            <person name="Berrin J.G."/>
            <person name="Delaux P.M."/>
            <person name="Dal Grande F."/>
            <person name="Keller J."/>
        </authorList>
    </citation>
    <scope>NUCLEOTIDE SEQUENCE [LARGE SCALE GENOMIC DNA]</scope>
    <source>
        <strain evidence="1 2">SAG 2036</strain>
    </source>
</reference>
<dbReference type="AlphaFoldDB" id="A0AAW1NZX7"/>
<organism evidence="1 2">
    <name type="scientific">Symbiochloris irregularis</name>
    <dbReference type="NCBI Taxonomy" id="706552"/>
    <lineage>
        <taxon>Eukaryota</taxon>
        <taxon>Viridiplantae</taxon>
        <taxon>Chlorophyta</taxon>
        <taxon>core chlorophytes</taxon>
        <taxon>Trebouxiophyceae</taxon>
        <taxon>Trebouxiales</taxon>
        <taxon>Trebouxiaceae</taxon>
        <taxon>Symbiochloris</taxon>
    </lineage>
</organism>